<accession>A0A9N9JVS6</accession>
<name>A0A9N9JVS6_9GLOM</name>
<reference evidence="2" key="1">
    <citation type="submission" date="2021-06" db="EMBL/GenBank/DDBJ databases">
        <authorList>
            <person name="Kallberg Y."/>
            <person name="Tangrot J."/>
            <person name="Rosling A."/>
        </authorList>
    </citation>
    <scope>NUCLEOTIDE SEQUENCE</scope>
    <source>
        <strain evidence="2">MA453B</strain>
    </source>
</reference>
<dbReference type="Proteomes" id="UP000789405">
    <property type="component" value="Unassembled WGS sequence"/>
</dbReference>
<comment type="caution">
    <text evidence="2">The sequence shown here is derived from an EMBL/GenBank/DDBJ whole genome shotgun (WGS) entry which is preliminary data.</text>
</comment>
<organism evidence="2 3">
    <name type="scientific">Dentiscutata erythropus</name>
    <dbReference type="NCBI Taxonomy" id="1348616"/>
    <lineage>
        <taxon>Eukaryota</taxon>
        <taxon>Fungi</taxon>
        <taxon>Fungi incertae sedis</taxon>
        <taxon>Mucoromycota</taxon>
        <taxon>Glomeromycotina</taxon>
        <taxon>Glomeromycetes</taxon>
        <taxon>Diversisporales</taxon>
        <taxon>Gigasporaceae</taxon>
        <taxon>Dentiscutata</taxon>
    </lineage>
</organism>
<sequence length="71" mass="8403">RIQKKKRNYKNKLNERPQLPVSRPTEQQQTPFTRLPARILNQEQVQSLANDIRNNQRNNRQFQGIGTGLPH</sequence>
<feature type="non-terminal residue" evidence="2">
    <location>
        <position position="1"/>
    </location>
</feature>
<feature type="compositionally biased region" description="Basic residues" evidence="1">
    <location>
        <begin position="1"/>
        <end position="10"/>
    </location>
</feature>
<evidence type="ECO:0000256" key="1">
    <source>
        <dbReference type="SAM" id="MobiDB-lite"/>
    </source>
</evidence>
<gene>
    <name evidence="2" type="ORF">DERYTH_LOCUS23144</name>
</gene>
<dbReference type="AlphaFoldDB" id="A0A9N9JVS6"/>
<keyword evidence="3" id="KW-1185">Reference proteome</keyword>
<feature type="region of interest" description="Disordered" evidence="1">
    <location>
        <begin position="1"/>
        <end position="32"/>
    </location>
</feature>
<evidence type="ECO:0000313" key="3">
    <source>
        <dbReference type="Proteomes" id="UP000789405"/>
    </source>
</evidence>
<proteinExistence type="predicted"/>
<evidence type="ECO:0000313" key="2">
    <source>
        <dbReference type="EMBL" id="CAG8799843.1"/>
    </source>
</evidence>
<dbReference type="EMBL" id="CAJVPY010034278">
    <property type="protein sequence ID" value="CAG8799843.1"/>
    <property type="molecule type" value="Genomic_DNA"/>
</dbReference>
<protein>
    <submittedName>
        <fullName evidence="2">21396_t:CDS:1</fullName>
    </submittedName>
</protein>